<sequence length="117" mass="13145">MNSARSTCIPPAAARAATIRYITINGRSQEWHSILLALRLQKRQDSGRISSRPVRAYEQDVIDDARGRPPLVVDMEQLKEAIEDCPNQTTGDLENRPANLGCCVRREGTHSRTSMRQ</sequence>
<protein>
    <submittedName>
        <fullName evidence="1">Uncharacterized protein</fullName>
    </submittedName>
</protein>
<accession>A0A016RUW0</accession>
<proteinExistence type="predicted"/>
<dbReference type="Proteomes" id="UP000024635">
    <property type="component" value="Unassembled WGS sequence"/>
</dbReference>
<evidence type="ECO:0000313" key="1">
    <source>
        <dbReference type="EMBL" id="EYB81779.1"/>
    </source>
</evidence>
<dbReference type="AlphaFoldDB" id="A0A016RUW0"/>
<keyword evidence="2" id="KW-1185">Reference proteome</keyword>
<organism evidence="1 2">
    <name type="scientific">Ancylostoma ceylanicum</name>
    <dbReference type="NCBI Taxonomy" id="53326"/>
    <lineage>
        <taxon>Eukaryota</taxon>
        <taxon>Metazoa</taxon>
        <taxon>Ecdysozoa</taxon>
        <taxon>Nematoda</taxon>
        <taxon>Chromadorea</taxon>
        <taxon>Rhabditida</taxon>
        <taxon>Rhabditina</taxon>
        <taxon>Rhabditomorpha</taxon>
        <taxon>Strongyloidea</taxon>
        <taxon>Ancylostomatidae</taxon>
        <taxon>Ancylostomatinae</taxon>
        <taxon>Ancylostoma</taxon>
    </lineage>
</organism>
<evidence type="ECO:0000313" key="2">
    <source>
        <dbReference type="Proteomes" id="UP000024635"/>
    </source>
</evidence>
<gene>
    <name evidence="1" type="primary">Acey_s0374.g210</name>
    <name evidence="1" type="ORF">Y032_0374g210</name>
</gene>
<reference evidence="2" key="1">
    <citation type="journal article" date="2015" name="Nat. Genet.">
        <title>The genome and transcriptome of the zoonotic hookworm Ancylostoma ceylanicum identify infection-specific gene families.</title>
        <authorList>
            <person name="Schwarz E.M."/>
            <person name="Hu Y."/>
            <person name="Antoshechkin I."/>
            <person name="Miller M.M."/>
            <person name="Sternberg P.W."/>
            <person name="Aroian R.V."/>
        </authorList>
    </citation>
    <scope>NUCLEOTIDE SEQUENCE</scope>
    <source>
        <strain evidence="2">HY135</strain>
    </source>
</reference>
<dbReference type="EMBL" id="JARK01001710">
    <property type="protein sequence ID" value="EYB81779.1"/>
    <property type="molecule type" value="Genomic_DNA"/>
</dbReference>
<name>A0A016RUW0_9BILA</name>
<dbReference type="OrthoDB" id="6137736at2759"/>
<comment type="caution">
    <text evidence="1">The sequence shown here is derived from an EMBL/GenBank/DDBJ whole genome shotgun (WGS) entry which is preliminary data.</text>
</comment>